<sequence>MADTGTSKSWERCMGNWLIVPKGTSLARRTRTRRAAQYVRMSRELQRYSIKNQLAAIASYEANTLTIVRTYADEGRSGLRIKGRPGLIELIDDVQSGQADFDHILVYDVSRWGRFQDVDESAYYEFLCKRSGVQVEYCAELFKNDRTFVSGIAKSLKRGMAAEWSRELSVKVHAGHCRVVSLGYRVGAPVGYGLRRLMVDESEHPKGFLEKGQFKALQSDRVRLQPGSGEEAAVVRIIFDQFVNDRKSYSDIRRQLNDAGIANHNGRPWTDGMIPTILANENYIGKTIYNRTSRRLGQKLVKNPDHAWVRGAAAIEPIVDPSIFARAQKLLAERRVEIPEDEMLVRLRLTLRRRGKLNSHIINTTLGLNHVSSYVKHFGSLRKAYALIGYKSPRDCDWIDTREHWASEQARHATELAEVLRNDLGLRPELAPDGIGVDVEGRRVVSFLVARRLARRGEDHAAQWKAYRRQISSGLLAVMRLDAANREIEDYALLPASLRSGRYVWLASGSLRRHRGALYRERGALFAAIKATLAKTNRADPTSSASPKKQSKPGRPKAKGFGGRRSRCGDTKSLR</sequence>
<dbReference type="PROSITE" id="PS51737">
    <property type="entry name" value="RECOMBINASE_DNA_BIND"/>
    <property type="match status" value="1"/>
</dbReference>
<dbReference type="InterPro" id="IPR050639">
    <property type="entry name" value="SSR_resolvase"/>
</dbReference>
<evidence type="ECO:0000259" key="3">
    <source>
        <dbReference type="PROSITE" id="PS51737"/>
    </source>
</evidence>
<feature type="compositionally biased region" description="Basic residues" evidence="1">
    <location>
        <begin position="549"/>
        <end position="566"/>
    </location>
</feature>
<keyword evidence="5" id="KW-1185">Reference proteome</keyword>
<feature type="domain" description="Resolvase/invertase-type recombinase catalytic" evidence="2">
    <location>
        <begin position="34"/>
        <end position="183"/>
    </location>
</feature>
<name>A0ABV4FQ13_9BRAD</name>
<accession>A0ABV4FQ13</accession>
<organism evidence="4 5">
    <name type="scientific">Bradyrhizobium ottawaense</name>
    <dbReference type="NCBI Taxonomy" id="931866"/>
    <lineage>
        <taxon>Bacteria</taxon>
        <taxon>Pseudomonadati</taxon>
        <taxon>Pseudomonadota</taxon>
        <taxon>Alphaproteobacteria</taxon>
        <taxon>Hyphomicrobiales</taxon>
        <taxon>Nitrobacteraceae</taxon>
        <taxon>Bradyrhizobium</taxon>
    </lineage>
</organism>
<evidence type="ECO:0000313" key="5">
    <source>
        <dbReference type="Proteomes" id="UP001565369"/>
    </source>
</evidence>
<dbReference type="PANTHER" id="PTHR30461:SF23">
    <property type="entry name" value="DNA RECOMBINASE-RELATED"/>
    <property type="match status" value="1"/>
</dbReference>
<dbReference type="SMART" id="SM00857">
    <property type="entry name" value="Resolvase"/>
    <property type="match status" value="1"/>
</dbReference>
<dbReference type="RefSeq" id="WP_162130964.1">
    <property type="nucleotide sequence ID" value="NZ_JBGBZJ010000003.1"/>
</dbReference>
<evidence type="ECO:0000256" key="1">
    <source>
        <dbReference type="SAM" id="MobiDB-lite"/>
    </source>
</evidence>
<dbReference type="CDD" id="cd00338">
    <property type="entry name" value="Ser_Recombinase"/>
    <property type="match status" value="1"/>
</dbReference>
<proteinExistence type="predicted"/>
<gene>
    <name evidence="4" type="ORF">ABIG07_002325</name>
</gene>
<dbReference type="InterPro" id="IPR011109">
    <property type="entry name" value="DNA_bind_recombinase_dom"/>
</dbReference>
<dbReference type="InterPro" id="IPR036162">
    <property type="entry name" value="Resolvase-like_N_sf"/>
</dbReference>
<comment type="caution">
    <text evidence="4">The sequence shown here is derived from an EMBL/GenBank/DDBJ whole genome shotgun (WGS) entry which is preliminary data.</text>
</comment>
<evidence type="ECO:0000259" key="2">
    <source>
        <dbReference type="PROSITE" id="PS51736"/>
    </source>
</evidence>
<evidence type="ECO:0000313" key="4">
    <source>
        <dbReference type="EMBL" id="MEY9453377.1"/>
    </source>
</evidence>
<dbReference type="Proteomes" id="UP001565369">
    <property type="component" value="Unassembled WGS sequence"/>
</dbReference>
<dbReference type="PROSITE" id="PS51736">
    <property type="entry name" value="RECOMBINASES_3"/>
    <property type="match status" value="1"/>
</dbReference>
<dbReference type="Pfam" id="PF00239">
    <property type="entry name" value="Resolvase"/>
    <property type="match status" value="1"/>
</dbReference>
<dbReference type="Gene3D" id="3.40.50.1390">
    <property type="entry name" value="Resolvase, N-terminal catalytic domain"/>
    <property type="match status" value="1"/>
</dbReference>
<dbReference type="InterPro" id="IPR038109">
    <property type="entry name" value="DNA_bind_recomb_sf"/>
</dbReference>
<dbReference type="PANTHER" id="PTHR30461">
    <property type="entry name" value="DNA-INVERTASE FROM LAMBDOID PROPHAGE"/>
    <property type="match status" value="1"/>
</dbReference>
<dbReference type="InterPro" id="IPR006119">
    <property type="entry name" value="Resolv_N"/>
</dbReference>
<protein>
    <submittedName>
        <fullName evidence="4">DNA invertase Pin-like site-specific DNA recombinase</fullName>
    </submittedName>
</protein>
<feature type="region of interest" description="Disordered" evidence="1">
    <location>
        <begin position="536"/>
        <end position="575"/>
    </location>
</feature>
<feature type="compositionally biased region" description="Polar residues" evidence="1">
    <location>
        <begin position="539"/>
        <end position="548"/>
    </location>
</feature>
<dbReference type="EMBL" id="JBGBZJ010000003">
    <property type="protein sequence ID" value="MEY9453377.1"/>
    <property type="molecule type" value="Genomic_DNA"/>
</dbReference>
<dbReference type="Pfam" id="PF07508">
    <property type="entry name" value="Recombinase"/>
    <property type="match status" value="1"/>
</dbReference>
<dbReference type="SUPFAM" id="SSF53041">
    <property type="entry name" value="Resolvase-like"/>
    <property type="match status" value="1"/>
</dbReference>
<dbReference type="Gene3D" id="3.90.1750.20">
    <property type="entry name" value="Putative Large Serine Recombinase, Chain B, Domain 2"/>
    <property type="match status" value="1"/>
</dbReference>
<reference evidence="4 5" key="1">
    <citation type="submission" date="2024-07" db="EMBL/GenBank/DDBJ databases">
        <title>Genomic Encyclopedia of Type Strains, Phase V (KMG-V): Genome sequencing to study the core and pangenomes of soil and plant-associated prokaryotes.</title>
        <authorList>
            <person name="Whitman W."/>
        </authorList>
    </citation>
    <scope>NUCLEOTIDE SEQUENCE [LARGE SCALE GENOMIC DNA]</scope>
    <source>
        <strain evidence="4 5">USDA 152</strain>
    </source>
</reference>
<feature type="domain" description="Recombinase" evidence="3">
    <location>
        <begin position="205"/>
        <end position="337"/>
    </location>
</feature>